<dbReference type="SMR" id="A2DIC5"/>
<feature type="compositionally biased region" description="Basic residues" evidence="1">
    <location>
        <begin position="26"/>
        <end position="35"/>
    </location>
</feature>
<evidence type="ECO:0000256" key="1">
    <source>
        <dbReference type="SAM" id="MobiDB-lite"/>
    </source>
</evidence>
<gene>
    <name evidence="2" type="ORF">TVAG_130290</name>
</gene>
<dbReference type="KEGG" id="tva:5465451"/>
<proteinExistence type="predicted"/>
<dbReference type="EMBL" id="DS113203">
    <property type="protein sequence ID" value="EAY19921.1"/>
    <property type="molecule type" value="Genomic_DNA"/>
</dbReference>
<dbReference type="InParanoid" id="A2DIC5"/>
<dbReference type="Proteomes" id="UP000001542">
    <property type="component" value="Unassembled WGS sequence"/>
</dbReference>
<dbReference type="VEuPathDB" id="TrichDB:TVAG_130290"/>
<reference evidence="2" key="2">
    <citation type="journal article" date="2007" name="Science">
        <title>Draft genome sequence of the sexually transmitted pathogen Trichomonas vaginalis.</title>
        <authorList>
            <person name="Carlton J.M."/>
            <person name="Hirt R.P."/>
            <person name="Silva J.C."/>
            <person name="Delcher A.L."/>
            <person name="Schatz M."/>
            <person name="Zhao Q."/>
            <person name="Wortman J.R."/>
            <person name="Bidwell S.L."/>
            <person name="Alsmark U.C.M."/>
            <person name="Besteiro S."/>
            <person name="Sicheritz-Ponten T."/>
            <person name="Noel C.J."/>
            <person name="Dacks J.B."/>
            <person name="Foster P.G."/>
            <person name="Simillion C."/>
            <person name="Van de Peer Y."/>
            <person name="Miranda-Saavedra D."/>
            <person name="Barton G.J."/>
            <person name="Westrop G.D."/>
            <person name="Mueller S."/>
            <person name="Dessi D."/>
            <person name="Fiori P.L."/>
            <person name="Ren Q."/>
            <person name="Paulsen I."/>
            <person name="Zhang H."/>
            <person name="Bastida-Corcuera F.D."/>
            <person name="Simoes-Barbosa A."/>
            <person name="Brown M.T."/>
            <person name="Hayes R.D."/>
            <person name="Mukherjee M."/>
            <person name="Okumura C.Y."/>
            <person name="Schneider R."/>
            <person name="Smith A.J."/>
            <person name="Vanacova S."/>
            <person name="Villalvazo M."/>
            <person name="Haas B.J."/>
            <person name="Pertea M."/>
            <person name="Feldblyum T.V."/>
            <person name="Utterback T.R."/>
            <person name="Shu C.L."/>
            <person name="Osoegawa K."/>
            <person name="de Jong P.J."/>
            <person name="Hrdy I."/>
            <person name="Horvathova L."/>
            <person name="Zubacova Z."/>
            <person name="Dolezal P."/>
            <person name="Malik S.B."/>
            <person name="Logsdon J.M. Jr."/>
            <person name="Henze K."/>
            <person name="Gupta A."/>
            <person name="Wang C.C."/>
            <person name="Dunne R.L."/>
            <person name="Upcroft J.A."/>
            <person name="Upcroft P."/>
            <person name="White O."/>
            <person name="Salzberg S.L."/>
            <person name="Tang P."/>
            <person name="Chiu C.-H."/>
            <person name="Lee Y.-S."/>
            <person name="Embley T.M."/>
            <person name="Coombs G.H."/>
            <person name="Mottram J.C."/>
            <person name="Tachezy J."/>
            <person name="Fraser-Liggett C.M."/>
            <person name="Johnson P.J."/>
        </authorList>
    </citation>
    <scope>NUCLEOTIDE SEQUENCE [LARGE SCALE GENOMIC DNA]</scope>
    <source>
        <strain evidence="2">G3</strain>
    </source>
</reference>
<feature type="compositionally biased region" description="Polar residues" evidence="1">
    <location>
        <begin position="1"/>
        <end position="25"/>
    </location>
</feature>
<name>A2DIC5_TRIV3</name>
<dbReference type="AlphaFoldDB" id="A2DIC5"/>
<evidence type="ECO:0000313" key="2">
    <source>
        <dbReference type="EMBL" id="EAY19921.1"/>
    </source>
</evidence>
<organism evidence="2 3">
    <name type="scientific">Trichomonas vaginalis (strain ATCC PRA-98 / G3)</name>
    <dbReference type="NCBI Taxonomy" id="412133"/>
    <lineage>
        <taxon>Eukaryota</taxon>
        <taxon>Metamonada</taxon>
        <taxon>Parabasalia</taxon>
        <taxon>Trichomonadida</taxon>
        <taxon>Trichomonadidae</taxon>
        <taxon>Trichomonas</taxon>
    </lineage>
</organism>
<sequence>MSSQLALVSRQQTTDSTNASSPTSQSHRKHKLTSRSKRDLFSPLASTKAKAPSAQKTFCSKMSLSGTFQRILHKFFLLSKLTKKVSSLSKLLILKQNMPRQSTSTTIPGSMMKGFRRLLEAIRLNLLMYPQIVRCFSTNAIFIHK</sequence>
<evidence type="ECO:0000313" key="3">
    <source>
        <dbReference type="Proteomes" id="UP000001542"/>
    </source>
</evidence>
<reference evidence="2" key="1">
    <citation type="submission" date="2006-10" db="EMBL/GenBank/DDBJ databases">
        <authorList>
            <person name="Amadeo P."/>
            <person name="Zhao Q."/>
            <person name="Wortman J."/>
            <person name="Fraser-Liggett C."/>
            <person name="Carlton J."/>
        </authorList>
    </citation>
    <scope>NUCLEOTIDE SEQUENCE</scope>
    <source>
        <strain evidence="2">G3</strain>
    </source>
</reference>
<dbReference type="VEuPathDB" id="TrichDB:TVAGG3_0711640"/>
<feature type="region of interest" description="Disordered" evidence="1">
    <location>
        <begin position="1"/>
        <end position="53"/>
    </location>
</feature>
<keyword evidence="3" id="KW-1185">Reference proteome</keyword>
<dbReference type="RefSeq" id="XP_001580907.1">
    <property type="nucleotide sequence ID" value="XM_001580857.1"/>
</dbReference>
<accession>A2DIC5</accession>
<protein>
    <submittedName>
        <fullName evidence="2">Uncharacterized protein</fullName>
    </submittedName>
</protein>